<proteinExistence type="predicted"/>
<protein>
    <submittedName>
        <fullName evidence="1">Uncharacterized protein</fullName>
    </submittedName>
</protein>
<dbReference type="EMBL" id="KY684083">
    <property type="protein sequence ID" value="ARF08249.1"/>
    <property type="molecule type" value="Genomic_DNA"/>
</dbReference>
<gene>
    <name evidence="1" type="ORF">Catovirus_1_299</name>
</gene>
<name>A0A1V0S971_9VIRU</name>
<evidence type="ECO:0000313" key="1">
    <source>
        <dbReference type="EMBL" id="ARF08249.1"/>
    </source>
</evidence>
<sequence>MDDDYTYYIDYVMEIFECIMDENVKSVLNDYVNDISALIKKNEESFKEIRFEQIAKKEDDKFSLLYYEGVYNLHNKMYEKCFLCFLDLYLIYDCDEPLFNHILKEYARMGGIIRGIRRIYVFKNIFSECRRILESTLIESYSDEKKFIKMIRLTKKMDFGNILLDLYLKNARNSILKF</sequence>
<accession>A0A1V0S971</accession>
<organism evidence="1">
    <name type="scientific">Catovirus CTV1</name>
    <dbReference type="NCBI Taxonomy" id="1977631"/>
    <lineage>
        <taxon>Viruses</taxon>
        <taxon>Varidnaviria</taxon>
        <taxon>Bamfordvirae</taxon>
        <taxon>Nucleocytoviricota</taxon>
        <taxon>Megaviricetes</taxon>
        <taxon>Imitervirales</taxon>
        <taxon>Mimiviridae</taxon>
        <taxon>Klosneuvirinae</taxon>
        <taxon>Catovirus</taxon>
    </lineage>
</organism>
<reference evidence="1" key="1">
    <citation type="journal article" date="2017" name="Science">
        <title>Giant viruses with an expanded complement of translation system components.</title>
        <authorList>
            <person name="Schulz F."/>
            <person name="Yutin N."/>
            <person name="Ivanova N.N."/>
            <person name="Ortega D.R."/>
            <person name="Lee T.K."/>
            <person name="Vierheilig J."/>
            <person name="Daims H."/>
            <person name="Horn M."/>
            <person name="Wagner M."/>
            <person name="Jensen G.J."/>
            <person name="Kyrpides N.C."/>
            <person name="Koonin E.V."/>
            <person name="Woyke T."/>
        </authorList>
    </citation>
    <scope>NUCLEOTIDE SEQUENCE</scope>
    <source>
        <strain evidence="1">CTV1</strain>
    </source>
</reference>